<evidence type="ECO:0000313" key="3">
    <source>
        <dbReference type="Proteomes" id="UP000248039"/>
    </source>
</evidence>
<reference evidence="2 3" key="1">
    <citation type="submission" date="2018-03" db="EMBL/GenBank/DDBJ databases">
        <title>Bioinformatic expansion and discovery of thiopeptide antibiotics.</title>
        <authorList>
            <person name="Schwalen C.J."/>
            <person name="Hudson G.A."/>
            <person name="Mitchell D.A."/>
        </authorList>
    </citation>
    <scope>NUCLEOTIDE SEQUENCE [LARGE SCALE GENOMIC DNA]</scope>
    <source>
        <strain evidence="2 3">ATCC 21389</strain>
    </source>
</reference>
<dbReference type="InterPro" id="IPR052526">
    <property type="entry name" value="HTH-type_Bedaq_tolerance"/>
</dbReference>
<name>A0A2V4NTB4_9ACTN</name>
<keyword evidence="3" id="KW-1185">Reference proteome</keyword>
<dbReference type="Proteomes" id="UP000248039">
    <property type="component" value="Unassembled WGS sequence"/>
</dbReference>
<dbReference type="OrthoDB" id="3215377at2"/>
<organism evidence="2 3">
    <name type="scientific">Streptomyces tateyamensis</name>
    <dbReference type="NCBI Taxonomy" id="565073"/>
    <lineage>
        <taxon>Bacteria</taxon>
        <taxon>Bacillati</taxon>
        <taxon>Actinomycetota</taxon>
        <taxon>Actinomycetes</taxon>
        <taxon>Kitasatosporales</taxon>
        <taxon>Streptomycetaceae</taxon>
        <taxon>Streptomyces</taxon>
    </lineage>
</organism>
<dbReference type="PANTHER" id="PTHR39515">
    <property type="entry name" value="CONSERVED PROTEIN"/>
    <property type="match status" value="1"/>
</dbReference>
<dbReference type="Pfam" id="PF01047">
    <property type="entry name" value="MarR"/>
    <property type="match status" value="1"/>
</dbReference>
<dbReference type="Gene3D" id="1.10.287.100">
    <property type="match status" value="1"/>
</dbReference>
<dbReference type="RefSeq" id="WP_110673401.1">
    <property type="nucleotide sequence ID" value="NZ_PYBW01000186.1"/>
</dbReference>
<dbReference type="PANTHER" id="PTHR39515:SF2">
    <property type="entry name" value="HTH-TYPE TRANSCRIPTIONAL REGULATOR RV0880"/>
    <property type="match status" value="1"/>
</dbReference>
<dbReference type="InterPro" id="IPR036390">
    <property type="entry name" value="WH_DNA-bd_sf"/>
</dbReference>
<dbReference type="SMART" id="SM00347">
    <property type="entry name" value="HTH_MARR"/>
    <property type="match status" value="1"/>
</dbReference>
<dbReference type="GO" id="GO:0003700">
    <property type="term" value="F:DNA-binding transcription factor activity"/>
    <property type="evidence" value="ECO:0007669"/>
    <property type="project" value="InterPro"/>
</dbReference>
<feature type="domain" description="HTH marR-type" evidence="1">
    <location>
        <begin position="12"/>
        <end position="145"/>
    </location>
</feature>
<sequence length="149" mass="16059">MDPAVEPVTDSAARAARQLRVVYGRLRRRLRAVADPGGLSPAQLSALTRLGADGTSSASALAAAERVRPQSMAATLAALDQDGLISRRPDPEDGRRQLVSLTAAGQEWVAGRRQARQEWLAGVFQTRFTEQERQTVLAALALLERVSES</sequence>
<evidence type="ECO:0000259" key="1">
    <source>
        <dbReference type="PROSITE" id="PS50995"/>
    </source>
</evidence>
<dbReference type="PROSITE" id="PS50995">
    <property type="entry name" value="HTH_MARR_2"/>
    <property type="match status" value="1"/>
</dbReference>
<gene>
    <name evidence="2" type="ORF">C7C46_31720</name>
</gene>
<comment type="caution">
    <text evidence="2">The sequence shown here is derived from an EMBL/GenBank/DDBJ whole genome shotgun (WGS) entry which is preliminary data.</text>
</comment>
<dbReference type="InterPro" id="IPR036388">
    <property type="entry name" value="WH-like_DNA-bd_sf"/>
</dbReference>
<dbReference type="AlphaFoldDB" id="A0A2V4NTB4"/>
<dbReference type="EMBL" id="PYBW01000186">
    <property type="protein sequence ID" value="PYC66090.1"/>
    <property type="molecule type" value="Genomic_DNA"/>
</dbReference>
<dbReference type="SUPFAM" id="SSF46785">
    <property type="entry name" value="Winged helix' DNA-binding domain"/>
    <property type="match status" value="1"/>
</dbReference>
<dbReference type="InterPro" id="IPR000835">
    <property type="entry name" value="HTH_MarR-typ"/>
</dbReference>
<proteinExistence type="predicted"/>
<accession>A0A2V4NTB4</accession>
<protein>
    <submittedName>
        <fullName evidence="2">MarR family transcriptional regulator</fullName>
    </submittedName>
</protein>
<evidence type="ECO:0000313" key="2">
    <source>
        <dbReference type="EMBL" id="PYC66090.1"/>
    </source>
</evidence>
<dbReference type="Gene3D" id="1.10.10.10">
    <property type="entry name" value="Winged helix-like DNA-binding domain superfamily/Winged helix DNA-binding domain"/>
    <property type="match status" value="1"/>
</dbReference>